<dbReference type="VEuPathDB" id="VectorBase:LLOJ003494"/>
<keyword evidence="11" id="KW-1185">Reference proteome</keyword>
<dbReference type="Pfam" id="PF08395">
    <property type="entry name" value="7tm_7"/>
    <property type="match status" value="1"/>
</dbReference>
<dbReference type="EnsemblMetazoa" id="LLOJ003494-RA">
    <property type="protein sequence ID" value="LLOJ003494-PA"/>
    <property type="gene ID" value="LLOJ003494"/>
</dbReference>
<evidence type="ECO:0000256" key="3">
    <source>
        <dbReference type="ARBA" id="ARBA00022692"/>
    </source>
</evidence>
<dbReference type="InterPro" id="IPR013604">
    <property type="entry name" value="7TM_chemorcpt"/>
</dbReference>
<evidence type="ECO:0000256" key="1">
    <source>
        <dbReference type="ARBA" id="ARBA00004651"/>
    </source>
</evidence>
<feature type="transmembrane region" description="Helical" evidence="8">
    <location>
        <begin position="67"/>
        <end position="90"/>
    </location>
</feature>
<keyword evidence="4 8" id="KW-1133">Transmembrane helix</keyword>
<keyword evidence="3 8" id="KW-0812">Transmembrane</keyword>
<feature type="transmembrane region" description="Helical" evidence="8">
    <location>
        <begin position="102"/>
        <end position="121"/>
    </location>
</feature>
<dbReference type="GO" id="GO:0043025">
    <property type="term" value="C:neuronal cell body"/>
    <property type="evidence" value="ECO:0007669"/>
    <property type="project" value="TreeGrafter"/>
</dbReference>
<feature type="transmembrane region" description="Helical" evidence="8">
    <location>
        <begin position="255"/>
        <end position="274"/>
    </location>
</feature>
<evidence type="ECO:0000313" key="10">
    <source>
        <dbReference type="EnsemblMetazoa" id="LLOJ003494-PA"/>
    </source>
</evidence>
<comment type="caution">
    <text evidence="8">Lacks conserved residue(s) required for the propagation of feature annotation.</text>
</comment>
<evidence type="ECO:0000256" key="6">
    <source>
        <dbReference type="ARBA" id="ARBA00023170"/>
    </source>
</evidence>
<dbReference type="PANTHER" id="PTHR21143:SF128">
    <property type="entry name" value="GUSTATORY RECEPTOR FOR BITTER TASTE 66A"/>
    <property type="match status" value="1"/>
</dbReference>
<evidence type="ECO:0000256" key="8">
    <source>
        <dbReference type="RuleBase" id="RU363108"/>
    </source>
</evidence>
<keyword evidence="6 8" id="KW-0675">Receptor</keyword>
<evidence type="ECO:0000256" key="2">
    <source>
        <dbReference type="ARBA" id="ARBA00022475"/>
    </source>
</evidence>
<dbReference type="Proteomes" id="UP000092461">
    <property type="component" value="Unassembled WGS sequence"/>
</dbReference>
<dbReference type="PANTHER" id="PTHR21143">
    <property type="entry name" value="INVERTEBRATE GUSTATORY RECEPTOR"/>
    <property type="match status" value="1"/>
</dbReference>
<keyword evidence="7 8" id="KW-0807">Transducer</keyword>
<dbReference type="GO" id="GO:0030425">
    <property type="term" value="C:dendrite"/>
    <property type="evidence" value="ECO:0007669"/>
    <property type="project" value="TreeGrafter"/>
</dbReference>
<dbReference type="GO" id="GO:0007635">
    <property type="term" value="P:chemosensory behavior"/>
    <property type="evidence" value="ECO:0007669"/>
    <property type="project" value="TreeGrafter"/>
</dbReference>
<organism evidence="10 11">
    <name type="scientific">Lutzomyia longipalpis</name>
    <name type="common">Sand fly</name>
    <dbReference type="NCBI Taxonomy" id="7200"/>
    <lineage>
        <taxon>Eukaryota</taxon>
        <taxon>Metazoa</taxon>
        <taxon>Ecdysozoa</taxon>
        <taxon>Arthropoda</taxon>
        <taxon>Hexapoda</taxon>
        <taxon>Insecta</taxon>
        <taxon>Pterygota</taxon>
        <taxon>Neoptera</taxon>
        <taxon>Endopterygota</taxon>
        <taxon>Diptera</taxon>
        <taxon>Nematocera</taxon>
        <taxon>Psychodoidea</taxon>
        <taxon>Psychodidae</taxon>
        <taxon>Lutzomyia</taxon>
        <taxon>Lutzomyia</taxon>
    </lineage>
</organism>
<dbReference type="AlphaFoldDB" id="A0A1B0GI15"/>
<evidence type="ECO:0000256" key="7">
    <source>
        <dbReference type="ARBA" id="ARBA00023224"/>
    </source>
</evidence>
<evidence type="ECO:0000313" key="9">
    <source>
        <dbReference type="EMBL" id="MBC1172321.1"/>
    </source>
</evidence>
<comment type="subcellular location">
    <subcellularLocation>
        <location evidence="1 8">Cell membrane</location>
        <topology evidence="1 8">Multi-pass membrane protein</topology>
    </subcellularLocation>
</comment>
<accession>A0A1B0GI15</accession>
<protein>
    <recommendedName>
        <fullName evidence="8">Gustatory receptor</fullName>
    </recommendedName>
</protein>
<dbReference type="GO" id="GO:0008049">
    <property type="term" value="P:male courtship behavior"/>
    <property type="evidence" value="ECO:0007669"/>
    <property type="project" value="TreeGrafter"/>
</dbReference>
<dbReference type="GO" id="GO:0030424">
    <property type="term" value="C:axon"/>
    <property type="evidence" value="ECO:0007669"/>
    <property type="project" value="TreeGrafter"/>
</dbReference>
<dbReference type="EMBL" id="GITU01003618">
    <property type="protein sequence ID" value="MBC1172321.1"/>
    <property type="molecule type" value="Transcribed_RNA"/>
</dbReference>
<evidence type="ECO:0000256" key="5">
    <source>
        <dbReference type="ARBA" id="ARBA00023136"/>
    </source>
</evidence>
<reference evidence="9" key="2">
    <citation type="journal article" date="2020" name="BMC">
        <title>Leishmania infection induces a limited differential gene expression in the sand fly midgut.</title>
        <authorList>
            <person name="Coutinho-Abreu I.V."/>
            <person name="Serafim T.D."/>
            <person name="Meneses C."/>
            <person name="Kamhawi S."/>
            <person name="Oliveira F."/>
            <person name="Valenzuela J.G."/>
        </authorList>
    </citation>
    <scope>NUCLEOTIDE SEQUENCE</scope>
    <source>
        <strain evidence="9">Jacobina</strain>
        <tissue evidence="9">Midgut</tissue>
    </source>
</reference>
<dbReference type="GO" id="GO:0005886">
    <property type="term" value="C:plasma membrane"/>
    <property type="evidence" value="ECO:0007669"/>
    <property type="project" value="UniProtKB-SubCell"/>
</dbReference>
<name>A0A1B0GI15_LUTLO</name>
<evidence type="ECO:0000313" key="11">
    <source>
        <dbReference type="Proteomes" id="UP000092461"/>
    </source>
</evidence>
<proteinExistence type="inferred from homology"/>
<dbReference type="GO" id="GO:0007165">
    <property type="term" value="P:signal transduction"/>
    <property type="evidence" value="ECO:0007669"/>
    <property type="project" value="UniProtKB-KW"/>
</dbReference>
<sequence>MGGSQNNTLTIVIGVFIIYMEPALMVADIISMMVNQRDLVQCMERLQTVDEKLRKENIPLNYGRVRFAVNIIVVVALACEIILISFNYFLFEMTFEAVVASMSWFLTALPLMTNSVARVWYIALVCMVRQQFLAINEYFMRTQEVFLEIKHKYAEKEDRSVAKSPRGVEIVGYLDREILAKGRITPEKPPPFPQHPVKVHPAPQPATIRDTLMAFSMNEKNFSVGDKMDKKLILICRLHDEVCEIGKLVNKMFGFQMLITMAYGFMSITAQFYFLYCGLVGQKIPILFRNAESLWISCIFIALTACKCISVIYVSWKTKTDAQKSGVHLHKIANVVDENHFYHIVNHLSLKLLNHHLNFTACGFFDLDMTTVYAITGAITSYLIILIQFNLAAQKTRSMATNSTNTTLAHNATTTESPEL</sequence>
<reference evidence="10" key="3">
    <citation type="submission" date="2020-05" db="UniProtKB">
        <authorList>
            <consortium name="EnsemblMetazoa"/>
        </authorList>
    </citation>
    <scope>IDENTIFICATION</scope>
    <source>
        <strain evidence="10">Jacobina</strain>
    </source>
</reference>
<evidence type="ECO:0000256" key="4">
    <source>
        <dbReference type="ARBA" id="ARBA00022989"/>
    </source>
</evidence>
<dbReference type="EMBL" id="AJWK01011173">
    <property type="status" value="NOT_ANNOTATED_CDS"/>
    <property type="molecule type" value="Genomic_DNA"/>
</dbReference>
<reference evidence="11" key="1">
    <citation type="submission" date="2012-05" db="EMBL/GenBank/DDBJ databases">
        <title>Whole Genome Assembly of Lutzomyia longipalpis.</title>
        <authorList>
            <person name="Richards S."/>
            <person name="Qu C."/>
            <person name="Dillon R."/>
            <person name="Worley K."/>
            <person name="Scherer S."/>
            <person name="Batterton M."/>
            <person name="Taylor A."/>
            <person name="Hawes A."/>
            <person name="Hernandez B."/>
            <person name="Kovar C."/>
            <person name="Mandapat C."/>
            <person name="Pham C."/>
            <person name="Qu C."/>
            <person name="Jing C."/>
            <person name="Bess C."/>
            <person name="Bandaranaike D."/>
            <person name="Ngo D."/>
            <person name="Ongeri F."/>
            <person name="Arias F."/>
            <person name="Lara F."/>
            <person name="Weissenberger G."/>
            <person name="Kamau G."/>
            <person name="Han H."/>
            <person name="Shen H."/>
            <person name="Dinh H."/>
            <person name="Khalil I."/>
            <person name="Jones J."/>
            <person name="Shafer J."/>
            <person name="Jayaseelan J."/>
            <person name="Quiroz J."/>
            <person name="Blankenburg K."/>
            <person name="Nguyen L."/>
            <person name="Jackson L."/>
            <person name="Francisco L."/>
            <person name="Tang L.-Y."/>
            <person name="Pu L.-L."/>
            <person name="Perales L."/>
            <person name="Lorensuhewa L."/>
            <person name="Munidasa M."/>
            <person name="Coyle M."/>
            <person name="Taylor M."/>
            <person name="Puazo M."/>
            <person name="Firestine M."/>
            <person name="Scheel M."/>
            <person name="Javaid M."/>
            <person name="Wang M."/>
            <person name="Li M."/>
            <person name="Tabassum N."/>
            <person name="Saada N."/>
            <person name="Osuji N."/>
            <person name="Aqrawi P."/>
            <person name="Fu Q."/>
            <person name="Thornton R."/>
            <person name="Raj R."/>
            <person name="Goodspeed R."/>
            <person name="Mata R."/>
            <person name="Najjar R."/>
            <person name="Gubbala S."/>
            <person name="Lee S."/>
            <person name="Denson S."/>
            <person name="Patil S."/>
            <person name="Macmil S."/>
            <person name="Qi S."/>
            <person name="Matskevitch T."/>
            <person name="Palculict T."/>
            <person name="Mathew T."/>
            <person name="Vee V."/>
            <person name="Velamala V."/>
            <person name="Korchina V."/>
            <person name="Cai W."/>
            <person name="Liu W."/>
            <person name="Dai W."/>
            <person name="Zou X."/>
            <person name="Zhu Y."/>
            <person name="Zhang Y."/>
            <person name="Wu Y.-Q."/>
            <person name="Xin Y."/>
            <person name="Nazarath L."/>
            <person name="Kovar C."/>
            <person name="Han Y."/>
            <person name="Muzny D."/>
            <person name="Gibbs R."/>
        </authorList>
    </citation>
    <scope>NUCLEOTIDE SEQUENCE [LARGE SCALE GENOMIC DNA]</scope>
    <source>
        <strain evidence="11">Jacobina</strain>
    </source>
</reference>
<dbReference type="VEuPathDB" id="VectorBase:LLONM1_005713"/>
<keyword evidence="5 8" id="KW-0472">Membrane</keyword>
<comment type="similarity">
    <text evidence="8">Belongs to the insect chemoreceptor superfamily. Gustatory receptor (GR) family.</text>
</comment>
<comment type="function">
    <text evidence="8">Gustatory receptor which mediates acceptance or avoidance behavior, depending on its substrates.</text>
</comment>
<dbReference type="GO" id="GO:0050909">
    <property type="term" value="P:sensory perception of taste"/>
    <property type="evidence" value="ECO:0007669"/>
    <property type="project" value="InterPro"/>
</dbReference>
<feature type="transmembrane region" description="Helical" evidence="8">
    <location>
        <begin position="12"/>
        <end position="34"/>
    </location>
</feature>
<keyword evidence="2 8" id="KW-1003">Cell membrane</keyword>
<feature type="transmembrane region" description="Helical" evidence="8">
    <location>
        <begin position="294"/>
        <end position="316"/>
    </location>
</feature>